<accession>A0A6C0KV04</accession>
<protein>
    <recommendedName>
        <fullName evidence="2">Nucleotide modification associated domain-containing protein</fullName>
    </recommendedName>
</protein>
<dbReference type="AlphaFoldDB" id="A0A6C0KV04"/>
<proteinExistence type="predicted"/>
<dbReference type="EMBL" id="MN740992">
    <property type="protein sequence ID" value="QHU21812.1"/>
    <property type="molecule type" value="Genomic_DNA"/>
</dbReference>
<reference evidence="3" key="1">
    <citation type="journal article" date="2020" name="Nature">
        <title>Giant virus diversity and host interactions through global metagenomics.</title>
        <authorList>
            <person name="Schulz F."/>
            <person name="Roux S."/>
            <person name="Paez-Espino D."/>
            <person name="Jungbluth S."/>
            <person name="Walsh D.A."/>
            <person name="Denef V.J."/>
            <person name="McMahon K.D."/>
            <person name="Konstantinidis K.T."/>
            <person name="Eloe-Fadrosh E.A."/>
            <person name="Kyrpides N.C."/>
            <person name="Woyke T."/>
        </authorList>
    </citation>
    <scope>NUCLEOTIDE SEQUENCE</scope>
    <source>
        <strain evidence="3">GVMAG-S-3300013286-35</strain>
    </source>
</reference>
<feature type="compositionally biased region" description="Basic residues" evidence="1">
    <location>
        <begin position="204"/>
        <end position="221"/>
    </location>
</feature>
<dbReference type="Pfam" id="PF18753">
    <property type="entry name" value="Nmad2"/>
    <property type="match status" value="1"/>
</dbReference>
<feature type="domain" description="Nucleotide modification associated" evidence="2">
    <location>
        <begin position="1"/>
        <end position="107"/>
    </location>
</feature>
<organism evidence="3">
    <name type="scientific">viral metagenome</name>
    <dbReference type="NCBI Taxonomy" id="1070528"/>
    <lineage>
        <taxon>unclassified sequences</taxon>
        <taxon>metagenomes</taxon>
        <taxon>organismal metagenomes</taxon>
    </lineage>
</organism>
<feature type="region of interest" description="Disordered" evidence="1">
    <location>
        <begin position="192"/>
        <end position="221"/>
    </location>
</feature>
<evidence type="ECO:0000256" key="1">
    <source>
        <dbReference type="SAM" id="MobiDB-lite"/>
    </source>
</evidence>
<evidence type="ECO:0000313" key="3">
    <source>
        <dbReference type="EMBL" id="QHU21812.1"/>
    </source>
</evidence>
<name>A0A6C0KV04_9ZZZZ</name>
<dbReference type="InterPro" id="IPR041180">
    <property type="entry name" value="Nmad2"/>
</dbReference>
<sequence length="221" mass="24721">MPKLFVYRIVTDNNVAPHVANNYLTLTLCKPGIRKAAKPGDYVLALVALQHAKLTGKGPDRYFKAAYLFKIDEVIPLKAYTSWCETHAPDKICSLDQFEGNCQYDAMGQQTVPWPHPPAHAKRDLGGKFSLTSKFFAAWTSTSPYTLSSAELKQIGLEEEGQIKTATRNYFTSPLTNEQQVALDNIIRSAGPQVSKPACSTRKNCSKRGGLRQNRSRRRRM</sequence>
<evidence type="ECO:0000259" key="2">
    <source>
        <dbReference type="Pfam" id="PF18753"/>
    </source>
</evidence>